<dbReference type="PROSITE" id="PS51384">
    <property type="entry name" value="FAD_FR"/>
    <property type="match status" value="1"/>
</dbReference>
<feature type="domain" description="FAD-binding FR-type" evidence="1">
    <location>
        <begin position="18"/>
        <end position="116"/>
    </location>
</feature>
<dbReference type="Pfam" id="PF08021">
    <property type="entry name" value="FAD_binding_9"/>
    <property type="match status" value="1"/>
</dbReference>
<sequence length="241" mass="26714">MPRVPKWIGDAMENIFASKILPVTVTETEYLTPQIKRIRFEGDLAHAGFHTGYAISFRVNDTDFRHYTPVTFNKEEGYCDIIFHLHGNGPGSLFADSLKPGDQVKMMAPGGKKMYREDSPLHFFSGDETALGLFLSISEGVLERSGQYTGILEVETGIQLPSSLQLAPYILDRNSKDKAALVSGCLDEIRQDMGDLWQNMTCYLAGNAASIQMVRKGLLARGVSSRNILTQAYWAEGKIGL</sequence>
<dbReference type="PANTHER" id="PTHR30157:SF0">
    <property type="entry name" value="NADPH-DEPENDENT FERRIC-CHELATE REDUCTASE"/>
    <property type="match status" value="1"/>
</dbReference>
<evidence type="ECO:0000259" key="1">
    <source>
        <dbReference type="PROSITE" id="PS51384"/>
    </source>
</evidence>
<dbReference type="InterPro" id="IPR039261">
    <property type="entry name" value="FNR_nucleotide-bd"/>
</dbReference>
<dbReference type="Gene3D" id="3.40.50.80">
    <property type="entry name" value="Nucleotide-binding domain of ferredoxin-NADP reductase (FNR) module"/>
    <property type="match status" value="1"/>
</dbReference>
<dbReference type="Proteomes" id="UP000461730">
    <property type="component" value="Unassembled WGS sequence"/>
</dbReference>
<dbReference type="AlphaFoldDB" id="A0A7K1U4U5"/>
<name>A0A7K1U4U5_9BACT</name>
<evidence type="ECO:0000313" key="3">
    <source>
        <dbReference type="Proteomes" id="UP000461730"/>
    </source>
</evidence>
<accession>A0A7K1U4U5</accession>
<dbReference type="InterPro" id="IPR017938">
    <property type="entry name" value="Riboflavin_synthase-like_b-brl"/>
</dbReference>
<organism evidence="2 3">
    <name type="scientific">Chitinophaga tropicalis</name>
    <dbReference type="NCBI Taxonomy" id="2683588"/>
    <lineage>
        <taxon>Bacteria</taxon>
        <taxon>Pseudomonadati</taxon>
        <taxon>Bacteroidota</taxon>
        <taxon>Chitinophagia</taxon>
        <taxon>Chitinophagales</taxon>
        <taxon>Chitinophagaceae</taxon>
        <taxon>Chitinophaga</taxon>
    </lineage>
</organism>
<dbReference type="InterPro" id="IPR039374">
    <property type="entry name" value="SIP_fam"/>
</dbReference>
<dbReference type="RefSeq" id="WP_157306798.1">
    <property type="nucleotide sequence ID" value="NZ_WRXN01000005.1"/>
</dbReference>
<protein>
    <submittedName>
        <fullName evidence="2">Iron transporter</fullName>
    </submittedName>
</protein>
<dbReference type="EMBL" id="WRXN01000005">
    <property type="protein sequence ID" value="MVT09360.1"/>
    <property type="molecule type" value="Genomic_DNA"/>
</dbReference>
<proteinExistence type="predicted"/>
<dbReference type="InterPro" id="IPR013113">
    <property type="entry name" value="SIP_FAD-bd"/>
</dbReference>
<dbReference type="CDD" id="cd06193">
    <property type="entry name" value="siderophore_interacting"/>
    <property type="match status" value="1"/>
</dbReference>
<gene>
    <name evidence="2" type="ORF">GO493_13905</name>
</gene>
<dbReference type="InterPro" id="IPR017927">
    <property type="entry name" value="FAD-bd_FR_type"/>
</dbReference>
<dbReference type="Gene3D" id="2.40.30.10">
    <property type="entry name" value="Translation factors"/>
    <property type="match status" value="1"/>
</dbReference>
<dbReference type="GO" id="GO:0016491">
    <property type="term" value="F:oxidoreductase activity"/>
    <property type="evidence" value="ECO:0007669"/>
    <property type="project" value="InterPro"/>
</dbReference>
<keyword evidence="3" id="KW-1185">Reference proteome</keyword>
<dbReference type="PANTHER" id="PTHR30157">
    <property type="entry name" value="FERRIC REDUCTASE, NADPH-DEPENDENT"/>
    <property type="match status" value="1"/>
</dbReference>
<evidence type="ECO:0000313" key="2">
    <source>
        <dbReference type="EMBL" id="MVT09360.1"/>
    </source>
</evidence>
<dbReference type="SUPFAM" id="SSF63380">
    <property type="entry name" value="Riboflavin synthase domain-like"/>
    <property type="match status" value="1"/>
</dbReference>
<reference evidence="2 3" key="1">
    <citation type="submission" date="2019-12" db="EMBL/GenBank/DDBJ databases">
        <title>Chitinophaga sp. strain ysch24 (GDMCC 1.1355), whole genome shotgun sequence.</title>
        <authorList>
            <person name="Zhang X."/>
        </authorList>
    </citation>
    <scope>NUCLEOTIDE SEQUENCE [LARGE SCALE GENOMIC DNA]</scope>
    <source>
        <strain evidence="3">ysch24</strain>
    </source>
</reference>
<comment type="caution">
    <text evidence="2">The sequence shown here is derived from an EMBL/GenBank/DDBJ whole genome shotgun (WGS) entry which is preliminary data.</text>
</comment>